<dbReference type="PROSITE" id="PS51257">
    <property type="entry name" value="PROKAR_LIPOPROTEIN"/>
    <property type="match status" value="1"/>
</dbReference>
<evidence type="ECO:0000256" key="2">
    <source>
        <dbReference type="SAM" id="SignalP"/>
    </source>
</evidence>
<dbReference type="AlphaFoldDB" id="A0A0H4TTM2"/>
<sequence length="197" mass="20468">MGSRNAGRLRTALMVLLALLVLVAGCTLPGVAPAETDAPGVTAEGAEPTAMQSVPTATEPAAVPTATAGTPTEPPATDAPAAADVPDLAGSYGWLYRGTYTSVQGEASALAVMTADPAIPAYLRNRTFHPMRILPGDFILAEQFDAANNEHQVNPGSYEAYDLNVEGDPLVFSQELREGQTVEILTDGLHNSYSCPG</sequence>
<evidence type="ECO:0000256" key="1">
    <source>
        <dbReference type="SAM" id="MobiDB-lite"/>
    </source>
</evidence>
<feature type="region of interest" description="Disordered" evidence="1">
    <location>
        <begin position="39"/>
        <end position="83"/>
    </location>
</feature>
<organism evidence="3">
    <name type="scientific">uncultured Chloroflexi bacterium Rifle_16ft_4_minimus_450</name>
    <dbReference type="NCBI Taxonomy" id="1665075"/>
    <lineage>
        <taxon>Bacteria</taxon>
        <taxon>Bacillati</taxon>
        <taxon>Chloroflexota</taxon>
        <taxon>environmental samples</taxon>
    </lineage>
</organism>
<keyword evidence="2" id="KW-0732">Signal</keyword>
<dbReference type="EMBL" id="KT007032">
    <property type="protein sequence ID" value="AKQ04204.1"/>
    <property type="molecule type" value="Genomic_DNA"/>
</dbReference>
<evidence type="ECO:0000313" key="3">
    <source>
        <dbReference type="EMBL" id="AKQ04204.1"/>
    </source>
</evidence>
<proteinExistence type="predicted"/>
<name>A0A0H4TTM2_9CHLR</name>
<feature type="compositionally biased region" description="Low complexity" evidence="1">
    <location>
        <begin position="54"/>
        <end position="83"/>
    </location>
</feature>
<reference evidence="3" key="1">
    <citation type="journal article" date="2015" name="ISME J.">
        <title>Aquifer environment selects for microbial species cohorts in sediment and groundwater.</title>
        <authorList>
            <person name="Hug L.A."/>
            <person name="Thomas B.C."/>
            <person name="Brown C.T."/>
            <person name="Frischkorn K.R."/>
            <person name="Williams K.H."/>
            <person name="Tringe S.G."/>
            <person name="Banfield J.F."/>
        </authorList>
    </citation>
    <scope>NUCLEOTIDE SEQUENCE</scope>
</reference>
<feature type="signal peptide" evidence="2">
    <location>
        <begin position="1"/>
        <end position="34"/>
    </location>
</feature>
<protein>
    <submittedName>
        <fullName evidence="3">Uncharacterized protein</fullName>
    </submittedName>
</protein>
<feature type="chain" id="PRO_5005210742" evidence="2">
    <location>
        <begin position="35"/>
        <end position="197"/>
    </location>
</feature>
<accession>A0A0H4TTM2</accession>